<dbReference type="AlphaFoldDB" id="A0A9W8A047"/>
<organism evidence="4 5">
    <name type="scientific">Mycoemilia scoparia</name>
    <dbReference type="NCBI Taxonomy" id="417184"/>
    <lineage>
        <taxon>Eukaryota</taxon>
        <taxon>Fungi</taxon>
        <taxon>Fungi incertae sedis</taxon>
        <taxon>Zoopagomycota</taxon>
        <taxon>Kickxellomycotina</taxon>
        <taxon>Kickxellomycetes</taxon>
        <taxon>Kickxellales</taxon>
        <taxon>Kickxellaceae</taxon>
        <taxon>Mycoemilia</taxon>
    </lineage>
</organism>
<proteinExistence type="inferred from homology"/>
<gene>
    <name evidence="4" type="ORF">H4219_001453</name>
</gene>
<sequence>MSLQNYVSSAGFDITTFVLNNANERRYHSEPNGIVCIDGDTGATMSFRALESMVDGVAFGLIDRLGLSRGDVVAICSPSTLQYPALALATLRAGCIATFINFKSSQSELQEHLKNTNAKAVIAHHKLLYKVSLAVREAGINISAGRIVSMSPIPMTPANPCLLDILSTKPLNQATQEPLSMSLVQNSTAIVNYSPSLDKSQKSENEAISHGTIVSALSKALEMQKGTNESSGELNNQHIVLNFSALNQISIPSADEPKRHGLIETILFELCSGKQIIISQMCSFGSVRGLAARYNIHKLYIEAQDEGSPEFSTNKVILCPYKYTPYLSTASQTKLSSAGRDNSTNELSQEPKRTLICTDVYRSRL</sequence>
<dbReference type="PANTHER" id="PTHR24096:SF149">
    <property type="entry name" value="AMP-BINDING DOMAIN-CONTAINING PROTEIN-RELATED"/>
    <property type="match status" value="1"/>
</dbReference>
<keyword evidence="5" id="KW-1185">Reference proteome</keyword>
<dbReference type="Proteomes" id="UP001150538">
    <property type="component" value="Unassembled WGS sequence"/>
</dbReference>
<name>A0A9W8A047_9FUNG</name>
<reference evidence="4" key="1">
    <citation type="submission" date="2022-07" db="EMBL/GenBank/DDBJ databases">
        <title>Phylogenomic reconstructions and comparative analyses of Kickxellomycotina fungi.</title>
        <authorList>
            <person name="Reynolds N.K."/>
            <person name="Stajich J.E."/>
            <person name="Barry K."/>
            <person name="Grigoriev I.V."/>
            <person name="Crous P."/>
            <person name="Smith M.E."/>
        </authorList>
    </citation>
    <scope>NUCLEOTIDE SEQUENCE</scope>
    <source>
        <strain evidence="4">NBRC 100468</strain>
    </source>
</reference>
<feature type="domain" description="AMP-dependent synthetase/ligase" evidence="3">
    <location>
        <begin position="28"/>
        <end position="127"/>
    </location>
</feature>
<evidence type="ECO:0000256" key="1">
    <source>
        <dbReference type="ARBA" id="ARBA00006432"/>
    </source>
</evidence>
<dbReference type="GO" id="GO:0016405">
    <property type="term" value="F:CoA-ligase activity"/>
    <property type="evidence" value="ECO:0007669"/>
    <property type="project" value="TreeGrafter"/>
</dbReference>
<evidence type="ECO:0000313" key="4">
    <source>
        <dbReference type="EMBL" id="KAJ1920220.1"/>
    </source>
</evidence>
<evidence type="ECO:0000313" key="5">
    <source>
        <dbReference type="Proteomes" id="UP001150538"/>
    </source>
</evidence>
<evidence type="ECO:0000259" key="3">
    <source>
        <dbReference type="Pfam" id="PF00501"/>
    </source>
</evidence>
<keyword evidence="2" id="KW-0436">Ligase</keyword>
<comment type="similarity">
    <text evidence="1">Belongs to the ATP-dependent AMP-binding enzyme family.</text>
</comment>
<dbReference type="InterPro" id="IPR000873">
    <property type="entry name" value="AMP-dep_synth/lig_dom"/>
</dbReference>
<dbReference type="PANTHER" id="PTHR24096">
    <property type="entry name" value="LONG-CHAIN-FATTY-ACID--COA LIGASE"/>
    <property type="match status" value="1"/>
</dbReference>
<dbReference type="InterPro" id="IPR042099">
    <property type="entry name" value="ANL_N_sf"/>
</dbReference>
<accession>A0A9W8A047</accession>
<dbReference type="SUPFAM" id="SSF56801">
    <property type="entry name" value="Acetyl-CoA synthetase-like"/>
    <property type="match status" value="1"/>
</dbReference>
<dbReference type="Gene3D" id="3.40.50.12780">
    <property type="entry name" value="N-terminal domain of ligase-like"/>
    <property type="match status" value="1"/>
</dbReference>
<dbReference type="EMBL" id="JANBPU010000016">
    <property type="protein sequence ID" value="KAJ1920220.1"/>
    <property type="molecule type" value="Genomic_DNA"/>
</dbReference>
<dbReference type="OrthoDB" id="10253115at2759"/>
<dbReference type="Pfam" id="PF00501">
    <property type="entry name" value="AMP-binding"/>
    <property type="match status" value="1"/>
</dbReference>
<evidence type="ECO:0000256" key="2">
    <source>
        <dbReference type="ARBA" id="ARBA00022598"/>
    </source>
</evidence>
<protein>
    <recommendedName>
        <fullName evidence="3">AMP-dependent synthetase/ligase domain-containing protein</fullName>
    </recommendedName>
</protein>
<comment type="caution">
    <text evidence="4">The sequence shown here is derived from an EMBL/GenBank/DDBJ whole genome shotgun (WGS) entry which is preliminary data.</text>
</comment>